<evidence type="ECO:0000313" key="1">
    <source>
        <dbReference type="EMBL" id="KAJ7613108.1"/>
    </source>
</evidence>
<comment type="caution">
    <text evidence="1">The sequence shown here is derived from an EMBL/GenBank/DDBJ whole genome shotgun (WGS) entry which is preliminary data.</text>
</comment>
<dbReference type="EMBL" id="JARKIF010000029">
    <property type="protein sequence ID" value="KAJ7613108.1"/>
    <property type="molecule type" value="Genomic_DNA"/>
</dbReference>
<protein>
    <submittedName>
        <fullName evidence="1">Uncharacterized protein</fullName>
    </submittedName>
</protein>
<gene>
    <name evidence="1" type="ORF">FB45DRAFT_1065212</name>
</gene>
<dbReference type="AlphaFoldDB" id="A0AAD7B7L6"/>
<dbReference type="Proteomes" id="UP001221142">
    <property type="component" value="Unassembled WGS sequence"/>
</dbReference>
<feature type="non-terminal residue" evidence="1">
    <location>
        <position position="83"/>
    </location>
</feature>
<name>A0AAD7B7L6_9AGAR</name>
<organism evidence="1 2">
    <name type="scientific">Roridomyces roridus</name>
    <dbReference type="NCBI Taxonomy" id="1738132"/>
    <lineage>
        <taxon>Eukaryota</taxon>
        <taxon>Fungi</taxon>
        <taxon>Dikarya</taxon>
        <taxon>Basidiomycota</taxon>
        <taxon>Agaricomycotina</taxon>
        <taxon>Agaricomycetes</taxon>
        <taxon>Agaricomycetidae</taxon>
        <taxon>Agaricales</taxon>
        <taxon>Marasmiineae</taxon>
        <taxon>Mycenaceae</taxon>
        <taxon>Roridomyces</taxon>
    </lineage>
</organism>
<sequence length="83" mass="9318">MTGPRAVVRAVQNIKHQSGRSWSQVIRLFIQLVKRIMGNPQVSELVRFIFLGTIVETGRVIGARMVSTVNSFFLVQASFKQGE</sequence>
<evidence type="ECO:0000313" key="2">
    <source>
        <dbReference type="Proteomes" id="UP001221142"/>
    </source>
</evidence>
<accession>A0AAD7B7L6</accession>
<keyword evidence="2" id="KW-1185">Reference proteome</keyword>
<proteinExistence type="predicted"/>
<reference evidence="1" key="1">
    <citation type="submission" date="2023-03" db="EMBL/GenBank/DDBJ databases">
        <title>Massive genome expansion in bonnet fungi (Mycena s.s.) driven by repeated elements and novel gene families across ecological guilds.</title>
        <authorList>
            <consortium name="Lawrence Berkeley National Laboratory"/>
            <person name="Harder C.B."/>
            <person name="Miyauchi S."/>
            <person name="Viragh M."/>
            <person name="Kuo A."/>
            <person name="Thoen E."/>
            <person name="Andreopoulos B."/>
            <person name="Lu D."/>
            <person name="Skrede I."/>
            <person name="Drula E."/>
            <person name="Henrissat B."/>
            <person name="Morin E."/>
            <person name="Kohler A."/>
            <person name="Barry K."/>
            <person name="LaButti K."/>
            <person name="Morin E."/>
            <person name="Salamov A."/>
            <person name="Lipzen A."/>
            <person name="Mereny Z."/>
            <person name="Hegedus B."/>
            <person name="Baldrian P."/>
            <person name="Stursova M."/>
            <person name="Weitz H."/>
            <person name="Taylor A."/>
            <person name="Grigoriev I.V."/>
            <person name="Nagy L.G."/>
            <person name="Martin F."/>
            <person name="Kauserud H."/>
        </authorList>
    </citation>
    <scope>NUCLEOTIDE SEQUENCE</scope>
    <source>
        <strain evidence="1">9284</strain>
    </source>
</reference>